<accession>A0A7W9PQ78</accession>
<gene>
    <name evidence="1" type="ORF">FHS34_001304</name>
</gene>
<dbReference type="EMBL" id="JACHJK010000002">
    <property type="protein sequence ID" value="MBB5925850.1"/>
    <property type="molecule type" value="Genomic_DNA"/>
</dbReference>
<name>A0A7W9PQ78_9ACTN</name>
<evidence type="ECO:0000313" key="1">
    <source>
        <dbReference type="EMBL" id="MBB5925850.1"/>
    </source>
</evidence>
<organism evidence="1 2">
    <name type="scientific">Streptomyces echinatus</name>
    <dbReference type="NCBI Taxonomy" id="67293"/>
    <lineage>
        <taxon>Bacteria</taxon>
        <taxon>Bacillati</taxon>
        <taxon>Actinomycetota</taxon>
        <taxon>Actinomycetes</taxon>
        <taxon>Kitasatosporales</taxon>
        <taxon>Streptomycetaceae</taxon>
        <taxon>Streptomyces</taxon>
    </lineage>
</organism>
<proteinExistence type="predicted"/>
<sequence>MNVAENPGTRLCTLCGCAQELTPMLSGFDHITDS</sequence>
<reference evidence="1 2" key="1">
    <citation type="submission" date="2020-08" db="EMBL/GenBank/DDBJ databases">
        <title>Genomic Encyclopedia of Type Strains, Phase III (KMG-III): the genomes of soil and plant-associated and newly described type strains.</title>
        <authorList>
            <person name="Whitman W."/>
        </authorList>
    </citation>
    <scope>NUCLEOTIDE SEQUENCE [LARGE SCALE GENOMIC DNA]</scope>
    <source>
        <strain evidence="1 2">CECT 3313</strain>
    </source>
</reference>
<keyword evidence="2" id="KW-1185">Reference proteome</keyword>
<protein>
    <submittedName>
        <fullName evidence="1">Uncharacterized protein</fullName>
    </submittedName>
</protein>
<evidence type="ECO:0000313" key="2">
    <source>
        <dbReference type="Proteomes" id="UP000585836"/>
    </source>
</evidence>
<comment type="caution">
    <text evidence="1">The sequence shown here is derived from an EMBL/GenBank/DDBJ whole genome shotgun (WGS) entry which is preliminary data.</text>
</comment>
<dbReference type="Proteomes" id="UP000585836">
    <property type="component" value="Unassembled WGS sequence"/>
</dbReference>
<dbReference type="AlphaFoldDB" id="A0A7W9PQ78"/>